<dbReference type="OrthoDB" id="629958at2"/>
<feature type="transmembrane region" description="Helical" evidence="6">
    <location>
        <begin position="393"/>
        <end position="415"/>
    </location>
</feature>
<keyword evidence="2" id="KW-1003">Cell membrane</keyword>
<evidence type="ECO:0000256" key="6">
    <source>
        <dbReference type="SAM" id="Phobius"/>
    </source>
</evidence>
<name>A0A1W2DEX7_9SPHI</name>
<feature type="transmembrane region" description="Helical" evidence="6">
    <location>
        <begin position="367"/>
        <end position="387"/>
    </location>
</feature>
<reference evidence="8" key="1">
    <citation type="submission" date="2017-04" db="EMBL/GenBank/DDBJ databases">
        <authorList>
            <person name="Varghese N."/>
            <person name="Submissions S."/>
        </authorList>
    </citation>
    <scope>NUCLEOTIDE SEQUENCE [LARGE SCALE GENOMIC DNA]</scope>
    <source>
        <strain evidence="8">DSM 12126</strain>
    </source>
</reference>
<evidence type="ECO:0000313" key="8">
    <source>
        <dbReference type="Proteomes" id="UP000192756"/>
    </source>
</evidence>
<comment type="subcellular location">
    <subcellularLocation>
        <location evidence="1">Cell membrane</location>
        <topology evidence="1">Multi-pass membrane protein</topology>
    </subcellularLocation>
</comment>
<feature type="transmembrane region" description="Helical" evidence="6">
    <location>
        <begin position="337"/>
        <end position="355"/>
    </location>
</feature>
<dbReference type="AlphaFoldDB" id="A0A1W2DEX7"/>
<feature type="transmembrane region" description="Helical" evidence="6">
    <location>
        <begin position="179"/>
        <end position="202"/>
    </location>
</feature>
<evidence type="ECO:0000256" key="5">
    <source>
        <dbReference type="ARBA" id="ARBA00023136"/>
    </source>
</evidence>
<keyword evidence="5 6" id="KW-0472">Membrane</keyword>
<organism evidence="7 8">
    <name type="scientific">Pedobacter africanus</name>
    <dbReference type="NCBI Taxonomy" id="151894"/>
    <lineage>
        <taxon>Bacteria</taxon>
        <taxon>Pseudomonadati</taxon>
        <taxon>Bacteroidota</taxon>
        <taxon>Sphingobacteriia</taxon>
        <taxon>Sphingobacteriales</taxon>
        <taxon>Sphingobacteriaceae</taxon>
        <taxon>Pedobacter</taxon>
    </lineage>
</organism>
<keyword evidence="4 6" id="KW-1133">Transmembrane helix</keyword>
<feature type="transmembrane region" description="Helical" evidence="6">
    <location>
        <begin position="85"/>
        <end position="110"/>
    </location>
</feature>
<sequence length="454" mass="51012">MRLINKLLSAARNIHFQSLVGNGIMSVFGMLTVAILYRALSLTDIGIYVFFMTVLGLIDTIRSGFLTNAFIKFYSGTEPKRANEVAGSAWGLAIAITVVCIVLNVITFFASRYITNESIILFLKYFSLISIATLPSFMANLAVQGDKRFDRLLWMRLINQVLFTGSVIVLTILKKSTLITVIWAYIGSNFIASIVILFLGWTKLGTLRYFSMDSFKEIFHFGKYSMATSVSSNLFNVTNTFFINFFIGPAGLAVYNLGGRLIQIVEIPLLSFAASGMPSLSGYYNQNKKEEMMYVMKKMVGMLTIVIAGIAVLSIIFANPVILLLGGEKYLHTEAPNLFRIFMTMAILYPADRFFGLTIDVIHMPKINFYKIIVMLVINLVANYVGVSIFHSIYGIAFAGIFPMLFAIIFTYIPLNNYSKFNFWSVYVVGYKEVILFIRQLYSNLTGKEKAANY</sequence>
<dbReference type="STRING" id="151894.SAMN04488524_3728"/>
<evidence type="ECO:0000256" key="4">
    <source>
        <dbReference type="ARBA" id="ARBA00022989"/>
    </source>
</evidence>
<accession>A0A1W2DEX7</accession>
<evidence type="ECO:0000256" key="1">
    <source>
        <dbReference type="ARBA" id="ARBA00004651"/>
    </source>
</evidence>
<dbReference type="PANTHER" id="PTHR30250:SF11">
    <property type="entry name" value="O-ANTIGEN TRANSPORTER-RELATED"/>
    <property type="match status" value="1"/>
</dbReference>
<dbReference type="RefSeq" id="WP_084240511.1">
    <property type="nucleotide sequence ID" value="NZ_FWXT01000003.1"/>
</dbReference>
<feature type="transmembrane region" description="Helical" evidence="6">
    <location>
        <begin position="122"/>
        <end position="141"/>
    </location>
</feature>
<evidence type="ECO:0000256" key="3">
    <source>
        <dbReference type="ARBA" id="ARBA00022692"/>
    </source>
</evidence>
<feature type="transmembrane region" description="Helical" evidence="6">
    <location>
        <begin position="261"/>
        <end position="280"/>
    </location>
</feature>
<feature type="transmembrane region" description="Helical" evidence="6">
    <location>
        <begin position="20"/>
        <end position="39"/>
    </location>
</feature>
<keyword evidence="8" id="KW-1185">Reference proteome</keyword>
<feature type="transmembrane region" description="Helical" evidence="6">
    <location>
        <begin position="153"/>
        <end position="173"/>
    </location>
</feature>
<protein>
    <submittedName>
        <fullName evidence="7">Membrane protein involved in the export of O-antigen and teichoic acid</fullName>
    </submittedName>
</protein>
<dbReference type="GO" id="GO:0005886">
    <property type="term" value="C:plasma membrane"/>
    <property type="evidence" value="ECO:0007669"/>
    <property type="project" value="UniProtKB-SubCell"/>
</dbReference>
<evidence type="ECO:0000256" key="2">
    <source>
        <dbReference type="ARBA" id="ARBA00022475"/>
    </source>
</evidence>
<feature type="transmembrane region" description="Helical" evidence="6">
    <location>
        <begin position="300"/>
        <end position="325"/>
    </location>
</feature>
<dbReference type="Proteomes" id="UP000192756">
    <property type="component" value="Unassembled WGS sequence"/>
</dbReference>
<dbReference type="EMBL" id="FWXT01000003">
    <property type="protein sequence ID" value="SMC96017.1"/>
    <property type="molecule type" value="Genomic_DNA"/>
</dbReference>
<feature type="transmembrane region" description="Helical" evidence="6">
    <location>
        <begin position="234"/>
        <end position="255"/>
    </location>
</feature>
<feature type="transmembrane region" description="Helical" evidence="6">
    <location>
        <begin position="45"/>
        <end position="65"/>
    </location>
</feature>
<dbReference type="PANTHER" id="PTHR30250">
    <property type="entry name" value="PST FAMILY PREDICTED COLANIC ACID TRANSPORTER"/>
    <property type="match status" value="1"/>
</dbReference>
<evidence type="ECO:0000313" key="7">
    <source>
        <dbReference type="EMBL" id="SMC96017.1"/>
    </source>
</evidence>
<proteinExistence type="predicted"/>
<dbReference type="Pfam" id="PF13440">
    <property type="entry name" value="Polysacc_synt_3"/>
    <property type="match status" value="1"/>
</dbReference>
<dbReference type="InterPro" id="IPR050833">
    <property type="entry name" value="Poly_Biosynth_Transport"/>
</dbReference>
<gene>
    <name evidence="7" type="ORF">SAMN04488524_3728</name>
</gene>
<keyword evidence="3 6" id="KW-0812">Transmembrane</keyword>